<dbReference type="RefSeq" id="WP_417924522.1">
    <property type="nucleotide sequence ID" value="NZ_JBHSFS010000038.1"/>
</dbReference>
<keyword evidence="2" id="KW-1185">Reference proteome</keyword>
<gene>
    <name evidence="1" type="ORF">ACFPEN_35890</name>
</gene>
<comment type="caution">
    <text evidence="1">The sequence shown here is derived from an EMBL/GenBank/DDBJ whole genome shotgun (WGS) entry which is preliminary data.</text>
</comment>
<reference evidence="2" key="1">
    <citation type="journal article" date="2019" name="Int. J. Syst. Evol. Microbiol.">
        <title>The Global Catalogue of Microorganisms (GCM) 10K type strain sequencing project: providing services to taxonomists for standard genome sequencing and annotation.</title>
        <authorList>
            <consortium name="The Broad Institute Genomics Platform"/>
            <consortium name="The Broad Institute Genome Sequencing Center for Infectious Disease"/>
            <person name="Wu L."/>
            <person name="Ma J."/>
        </authorList>
    </citation>
    <scope>NUCLEOTIDE SEQUENCE [LARGE SCALE GENOMIC DNA]</scope>
    <source>
        <strain evidence="2">CECT 8064</strain>
    </source>
</reference>
<dbReference type="EMBL" id="JBHSFS010000038">
    <property type="protein sequence ID" value="MFC4518240.1"/>
    <property type="molecule type" value="Genomic_DNA"/>
</dbReference>
<evidence type="ECO:0000313" key="1">
    <source>
        <dbReference type="EMBL" id="MFC4518240.1"/>
    </source>
</evidence>
<organism evidence="1 2">
    <name type="scientific">Streptomyces ehimensis</name>
    <dbReference type="NCBI Taxonomy" id="68195"/>
    <lineage>
        <taxon>Bacteria</taxon>
        <taxon>Bacillati</taxon>
        <taxon>Actinomycetota</taxon>
        <taxon>Actinomycetes</taxon>
        <taxon>Kitasatosporales</taxon>
        <taxon>Streptomycetaceae</taxon>
        <taxon>Streptomyces</taxon>
    </lineage>
</organism>
<protein>
    <recommendedName>
        <fullName evidence="3">DUF3892 domain-containing protein</fullName>
    </recommendedName>
</protein>
<name>A0ABV9BX66_9ACTN</name>
<evidence type="ECO:0000313" key="2">
    <source>
        <dbReference type="Proteomes" id="UP001595990"/>
    </source>
</evidence>
<evidence type="ECO:0008006" key="3">
    <source>
        <dbReference type="Google" id="ProtNLM"/>
    </source>
</evidence>
<sequence length="87" mass="9288">MAAFSPGNRAKAISYGTNTKVRLTSKSNGKHVAEYLRVAGGDDVYHLWNASGPGTSKVSDAGSTVVKLRACNWVPDNDDDCGGWSYH</sequence>
<proteinExistence type="predicted"/>
<accession>A0ABV9BX66</accession>
<dbReference type="Proteomes" id="UP001595990">
    <property type="component" value="Unassembled WGS sequence"/>
</dbReference>